<protein>
    <recommendedName>
        <fullName evidence="7">Lipase</fullName>
    </recommendedName>
</protein>
<evidence type="ECO:0000256" key="7">
    <source>
        <dbReference type="PIRNR" id="PIRNR000862"/>
    </source>
</evidence>
<dbReference type="AlphaFoldDB" id="A0ABD2NN65"/>
<dbReference type="EMBL" id="JABFTP020000124">
    <property type="protein sequence ID" value="KAL3280206.1"/>
    <property type="molecule type" value="Genomic_DNA"/>
</dbReference>
<feature type="domain" description="Partial AB-hydrolase lipase" evidence="9">
    <location>
        <begin position="20"/>
        <end position="76"/>
    </location>
</feature>
<keyword evidence="4 7" id="KW-0442">Lipid degradation</keyword>
<feature type="active site" description="Charge relay system" evidence="8">
    <location>
        <position position="324"/>
    </location>
</feature>
<evidence type="ECO:0000256" key="3">
    <source>
        <dbReference type="ARBA" id="ARBA00022801"/>
    </source>
</evidence>
<evidence type="ECO:0000313" key="11">
    <source>
        <dbReference type="Proteomes" id="UP001516400"/>
    </source>
</evidence>
<dbReference type="PANTHER" id="PTHR11005">
    <property type="entry name" value="LYSOSOMAL ACID LIPASE-RELATED"/>
    <property type="match status" value="1"/>
</dbReference>
<evidence type="ECO:0000313" key="10">
    <source>
        <dbReference type="EMBL" id="KAL3280206.1"/>
    </source>
</evidence>
<dbReference type="PIRSF" id="PIRSF000862">
    <property type="entry name" value="Steryl_ester_lip"/>
    <property type="match status" value="1"/>
</dbReference>
<dbReference type="InterPro" id="IPR025483">
    <property type="entry name" value="Lipase_euk"/>
</dbReference>
<dbReference type="FunFam" id="3.40.50.1820:FF:000057">
    <property type="entry name" value="Lipase"/>
    <property type="match status" value="1"/>
</dbReference>
<evidence type="ECO:0000256" key="4">
    <source>
        <dbReference type="ARBA" id="ARBA00022963"/>
    </source>
</evidence>
<sequence length="395" mass="45792">MWNFREGYLEKITQHTENEMKKCGYSFEKHTVETEDGYLLEMYRIPRDRSKNSSNNESKHPVLLCHALTCSSASFFVPRPIAYYLVEEGFDVWLPNCRGTTFSRGHVKWDSDKDSKKYWEFSWHEIGIYDIAACIDYVLAKTGYKKIFTIGHSQGTTSLAVLLSERPDYNKKIAIGFMLGPSIIFENFNSIFATKIVPYIIFPIAKMIQKFLGEMPGEMPASCFFRVIGTISSWMSRFFLFLFAGHADCSQVSDLDFQAISMSIPNSTSLYQFDHFIQIISNKRFAKYDHGREKNMQLYGSELPPLYDLSKVTAPVVLFIGKNDMYTHSKDIDKLCTLMKNVVYVHNIEYDEFNHVDFIVARDCIPLVYSHVVRLMKNMLNNCKEEELCPVRKLQ</sequence>
<evidence type="ECO:0000256" key="6">
    <source>
        <dbReference type="ARBA" id="ARBA00023180"/>
    </source>
</evidence>
<dbReference type="SUPFAM" id="SSF53474">
    <property type="entry name" value="alpha/beta-Hydrolases"/>
    <property type="match status" value="1"/>
</dbReference>
<evidence type="ECO:0000256" key="8">
    <source>
        <dbReference type="PIRSR" id="PIRSR000862-1"/>
    </source>
</evidence>
<reference evidence="10 11" key="1">
    <citation type="journal article" date="2021" name="BMC Biol.">
        <title>Horizontally acquired antibacterial genes associated with adaptive radiation of ladybird beetles.</title>
        <authorList>
            <person name="Li H.S."/>
            <person name="Tang X.F."/>
            <person name="Huang Y.H."/>
            <person name="Xu Z.Y."/>
            <person name="Chen M.L."/>
            <person name="Du X.Y."/>
            <person name="Qiu B.Y."/>
            <person name="Chen P.T."/>
            <person name="Zhang W."/>
            <person name="Slipinski A."/>
            <person name="Escalona H.E."/>
            <person name="Waterhouse R.M."/>
            <person name="Zwick A."/>
            <person name="Pang H."/>
        </authorList>
    </citation>
    <scope>NUCLEOTIDE SEQUENCE [LARGE SCALE GENOMIC DNA]</scope>
    <source>
        <strain evidence="10">SYSU2018</strain>
    </source>
</reference>
<dbReference type="InterPro" id="IPR006693">
    <property type="entry name" value="AB_hydrolase_lipase"/>
</dbReference>
<evidence type="ECO:0000256" key="5">
    <source>
        <dbReference type="ARBA" id="ARBA00023098"/>
    </source>
</evidence>
<keyword evidence="3 7" id="KW-0378">Hydrolase</keyword>
<evidence type="ECO:0000256" key="1">
    <source>
        <dbReference type="ARBA" id="ARBA00010701"/>
    </source>
</evidence>
<evidence type="ECO:0000259" key="9">
    <source>
        <dbReference type="Pfam" id="PF04083"/>
    </source>
</evidence>
<name>A0ABD2NN65_9CUCU</name>
<keyword evidence="6" id="KW-0325">Glycoprotein</keyword>
<feature type="active site" description="Nucleophile" evidence="8">
    <location>
        <position position="153"/>
    </location>
</feature>
<comment type="caution">
    <text evidence="10">The sequence shown here is derived from an EMBL/GenBank/DDBJ whole genome shotgun (WGS) entry which is preliminary data.</text>
</comment>
<dbReference type="GO" id="GO:0016787">
    <property type="term" value="F:hydrolase activity"/>
    <property type="evidence" value="ECO:0007669"/>
    <property type="project" value="UniProtKB-KW"/>
</dbReference>
<keyword evidence="5" id="KW-0443">Lipid metabolism</keyword>
<feature type="active site" description="Charge relay system" evidence="8">
    <location>
        <position position="355"/>
    </location>
</feature>
<keyword evidence="11" id="KW-1185">Reference proteome</keyword>
<dbReference type="GO" id="GO:0016042">
    <property type="term" value="P:lipid catabolic process"/>
    <property type="evidence" value="ECO:0007669"/>
    <property type="project" value="UniProtKB-KW"/>
</dbReference>
<comment type="similarity">
    <text evidence="1 7">Belongs to the AB hydrolase superfamily. Lipase family.</text>
</comment>
<dbReference type="Gene3D" id="3.40.50.1820">
    <property type="entry name" value="alpha/beta hydrolase"/>
    <property type="match status" value="1"/>
</dbReference>
<dbReference type="Proteomes" id="UP001516400">
    <property type="component" value="Unassembled WGS sequence"/>
</dbReference>
<accession>A0ABD2NN65</accession>
<keyword evidence="2" id="KW-0732">Signal</keyword>
<proteinExistence type="inferred from homology"/>
<gene>
    <name evidence="10" type="ORF">HHI36_017706</name>
</gene>
<organism evidence="10 11">
    <name type="scientific">Cryptolaemus montrouzieri</name>
    <dbReference type="NCBI Taxonomy" id="559131"/>
    <lineage>
        <taxon>Eukaryota</taxon>
        <taxon>Metazoa</taxon>
        <taxon>Ecdysozoa</taxon>
        <taxon>Arthropoda</taxon>
        <taxon>Hexapoda</taxon>
        <taxon>Insecta</taxon>
        <taxon>Pterygota</taxon>
        <taxon>Neoptera</taxon>
        <taxon>Endopterygota</taxon>
        <taxon>Coleoptera</taxon>
        <taxon>Polyphaga</taxon>
        <taxon>Cucujiformia</taxon>
        <taxon>Coccinelloidea</taxon>
        <taxon>Coccinellidae</taxon>
        <taxon>Scymninae</taxon>
        <taxon>Scymnini</taxon>
        <taxon>Cryptolaemus</taxon>
    </lineage>
</organism>
<dbReference type="InterPro" id="IPR029058">
    <property type="entry name" value="AB_hydrolase_fold"/>
</dbReference>
<evidence type="ECO:0000256" key="2">
    <source>
        <dbReference type="ARBA" id="ARBA00022729"/>
    </source>
</evidence>
<dbReference type="Pfam" id="PF04083">
    <property type="entry name" value="Abhydro_lipase"/>
    <property type="match status" value="1"/>
</dbReference>